<dbReference type="EC" id="3.6.1.7" evidence="2 5"/>
<dbReference type="PROSITE" id="PS51160">
    <property type="entry name" value="ACYLPHOSPHATASE_3"/>
    <property type="match status" value="1"/>
</dbReference>
<keyword evidence="5" id="KW-0378">Hydrolase</keyword>
<reference evidence="8 9" key="1">
    <citation type="journal article" date="2011" name="Front. Microbiol.">
        <title>Genomic signatures of strain selection and enhancement in Bacillus atrophaeus var. globigii, a historical biowarfare simulant.</title>
        <authorList>
            <person name="Gibbons H.S."/>
            <person name="Broomall S.M."/>
            <person name="McNew L.A."/>
            <person name="Daligault H."/>
            <person name="Chapman C."/>
            <person name="Bruce D."/>
            <person name="Karavis M."/>
            <person name="Krepps M."/>
            <person name="McGregor P.A."/>
            <person name="Hong C."/>
            <person name="Park K.H."/>
            <person name="Akmal A."/>
            <person name="Feldman A."/>
            <person name="Lin J.S."/>
            <person name="Chang W.E."/>
            <person name="Higgs B.W."/>
            <person name="Demirev P."/>
            <person name="Lindquist J."/>
            <person name="Liem A."/>
            <person name="Fochler E."/>
            <person name="Read T.D."/>
            <person name="Tapia R."/>
            <person name="Johnson S."/>
            <person name="Bishop-Lilly K.A."/>
            <person name="Detter C."/>
            <person name="Han C."/>
            <person name="Sozhamannan S."/>
            <person name="Rosenzweig C.N."/>
            <person name="Skowronski E.W."/>
        </authorList>
    </citation>
    <scope>NUCLEOTIDE SEQUENCE [LARGE SCALE GENOMIC DNA]</scope>
    <source>
        <strain evidence="8 9">MLST1</strain>
    </source>
</reference>
<dbReference type="EMBL" id="PIPL01000003">
    <property type="protein sequence ID" value="RUO23977.1"/>
    <property type="molecule type" value="Genomic_DNA"/>
</dbReference>
<dbReference type="InterPro" id="IPR001792">
    <property type="entry name" value="Acylphosphatase-like_dom"/>
</dbReference>
<comment type="caution">
    <text evidence="8">The sequence shown here is derived from an EMBL/GenBank/DDBJ whole genome shotgun (WGS) entry which is preliminary data.</text>
</comment>
<evidence type="ECO:0000259" key="7">
    <source>
        <dbReference type="PROSITE" id="PS51160"/>
    </source>
</evidence>
<organism evidence="8 9">
    <name type="scientific">Aliidiomarina minuta</name>
    <dbReference type="NCBI Taxonomy" id="880057"/>
    <lineage>
        <taxon>Bacteria</taxon>
        <taxon>Pseudomonadati</taxon>
        <taxon>Pseudomonadota</taxon>
        <taxon>Gammaproteobacteria</taxon>
        <taxon>Alteromonadales</taxon>
        <taxon>Idiomarinaceae</taxon>
        <taxon>Aliidiomarina</taxon>
    </lineage>
</organism>
<feature type="domain" description="Acylphosphatase-like" evidence="7">
    <location>
        <begin position="3"/>
        <end position="90"/>
    </location>
</feature>
<evidence type="ECO:0000256" key="5">
    <source>
        <dbReference type="PROSITE-ProRule" id="PRU00520"/>
    </source>
</evidence>
<evidence type="ECO:0000256" key="2">
    <source>
        <dbReference type="ARBA" id="ARBA00012150"/>
    </source>
</evidence>
<dbReference type="PANTHER" id="PTHR47268:SF4">
    <property type="entry name" value="ACYLPHOSPHATASE"/>
    <property type="match status" value="1"/>
</dbReference>
<protein>
    <recommendedName>
        <fullName evidence="3 5">acylphosphatase</fullName>
        <ecNumber evidence="2 5">3.6.1.7</ecNumber>
    </recommendedName>
</protein>
<feature type="active site" evidence="5">
    <location>
        <position position="36"/>
    </location>
</feature>
<evidence type="ECO:0000256" key="1">
    <source>
        <dbReference type="ARBA" id="ARBA00005614"/>
    </source>
</evidence>
<evidence type="ECO:0000313" key="8">
    <source>
        <dbReference type="EMBL" id="RUO23977.1"/>
    </source>
</evidence>
<feature type="active site" evidence="5">
    <location>
        <position position="18"/>
    </location>
</feature>
<dbReference type="RefSeq" id="WP_126804396.1">
    <property type="nucleotide sequence ID" value="NZ_PIPL01000003.1"/>
</dbReference>
<gene>
    <name evidence="8" type="ORF">CWE09_12570</name>
</gene>
<accession>A0A432W3Q9</accession>
<dbReference type="SUPFAM" id="SSF54975">
    <property type="entry name" value="Acylphosphatase/BLUF domain-like"/>
    <property type="match status" value="1"/>
</dbReference>
<dbReference type="Pfam" id="PF00708">
    <property type="entry name" value="Acylphosphatase"/>
    <property type="match status" value="1"/>
</dbReference>
<evidence type="ECO:0000256" key="3">
    <source>
        <dbReference type="ARBA" id="ARBA00015991"/>
    </source>
</evidence>
<proteinExistence type="inferred from homology"/>
<dbReference type="AlphaFoldDB" id="A0A432W3Q9"/>
<dbReference type="PANTHER" id="PTHR47268">
    <property type="entry name" value="ACYLPHOSPHATASE"/>
    <property type="match status" value="1"/>
</dbReference>
<comment type="catalytic activity">
    <reaction evidence="4 5">
        <text>an acyl phosphate + H2O = a carboxylate + phosphate + H(+)</text>
        <dbReference type="Rhea" id="RHEA:14965"/>
        <dbReference type="ChEBI" id="CHEBI:15377"/>
        <dbReference type="ChEBI" id="CHEBI:15378"/>
        <dbReference type="ChEBI" id="CHEBI:29067"/>
        <dbReference type="ChEBI" id="CHEBI:43474"/>
        <dbReference type="ChEBI" id="CHEBI:59918"/>
        <dbReference type="EC" id="3.6.1.7"/>
    </reaction>
</comment>
<keyword evidence="9" id="KW-1185">Reference proteome</keyword>
<dbReference type="InterPro" id="IPR036046">
    <property type="entry name" value="Acylphosphatase-like_dom_sf"/>
</dbReference>
<comment type="similarity">
    <text evidence="1 6">Belongs to the acylphosphatase family.</text>
</comment>
<dbReference type="Proteomes" id="UP000288293">
    <property type="component" value="Unassembled WGS sequence"/>
</dbReference>
<evidence type="ECO:0000256" key="4">
    <source>
        <dbReference type="ARBA" id="ARBA00047645"/>
    </source>
</evidence>
<dbReference type="Gene3D" id="3.30.70.100">
    <property type="match status" value="1"/>
</dbReference>
<evidence type="ECO:0000313" key="9">
    <source>
        <dbReference type="Proteomes" id="UP000288293"/>
    </source>
</evidence>
<evidence type="ECO:0000256" key="6">
    <source>
        <dbReference type="RuleBase" id="RU004168"/>
    </source>
</evidence>
<dbReference type="OrthoDB" id="5295388at2"/>
<name>A0A432W3Q9_9GAMM</name>
<sequence length="90" mass="10584">MQRWTFYISGKVQGVFYRQSTLEKARQLEVTGFTRNLPDGRVQVIAEGEKHQLQQLLDWCWQGPERARVDDIEIVPEHATQEFTGFTIHH</sequence>
<dbReference type="InterPro" id="IPR020456">
    <property type="entry name" value="Acylphosphatase"/>
</dbReference>
<dbReference type="GO" id="GO:0003998">
    <property type="term" value="F:acylphosphatase activity"/>
    <property type="evidence" value="ECO:0007669"/>
    <property type="project" value="UniProtKB-EC"/>
</dbReference>